<dbReference type="EMBL" id="JAWZSR010000002">
    <property type="protein sequence ID" value="MDX8045303.1"/>
    <property type="molecule type" value="Genomic_DNA"/>
</dbReference>
<gene>
    <name evidence="1" type="ORF">SH601_04810</name>
</gene>
<sequence length="109" mass="12371">MNPLSESTYLVLLALYQQPLHGYGIIKEIEQVSEGAIILAPGTLYGVLKNLQKQGLIETIAIEKEQRKKKTYAITEQGKEALHIEYVRYIRMTKLSEKVIPGGLENERE</sequence>
<proteinExistence type="predicted"/>
<dbReference type="Proteomes" id="UP001277972">
    <property type="component" value="Unassembled WGS sequence"/>
</dbReference>
<reference evidence="1" key="1">
    <citation type="submission" date="2023-11" db="EMBL/GenBank/DDBJ databases">
        <title>Gracilibacillus pellucida a moderately halophilic bacterium isolated from saline soil in Xinjiang province.</title>
        <authorList>
            <person name="Zhang Z."/>
            <person name="Tan F."/>
            <person name="Wang Y."/>
            <person name="Xia M."/>
        </authorList>
    </citation>
    <scope>NUCLEOTIDE SEQUENCE</scope>
    <source>
        <strain evidence="1">S3-1-1</strain>
    </source>
</reference>
<keyword evidence="2" id="KW-1185">Reference proteome</keyword>
<comment type="caution">
    <text evidence="1">The sequence shown here is derived from an EMBL/GenBank/DDBJ whole genome shotgun (WGS) entry which is preliminary data.</text>
</comment>
<organism evidence="1 2">
    <name type="scientific">Gracilibacillus pellucidus</name>
    <dbReference type="NCBI Taxonomy" id="3095368"/>
    <lineage>
        <taxon>Bacteria</taxon>
        <taxon>Bacillati</taxon>
        <taxon>Bacillota</taxon>
        <taxon>Bacilli</taxon>
        <taxon>Bacillales</taxon>
        <taxon>Bacillaceae</taxon>
        <taxon>Gracilibacillus</taxon>
    </lineage>
</organism>
<accession>A0ACC6M330</accession>
<evidence type="ECO:0000313" key="2">
    <source>
        <dbReference type="Proteomes" id="UP001277972"/>
    </source>
</evidence>
<protein>
    <submittedName>
        <fullName evidence="1">PadR family transcriptional regulator</fullName>
    </submittedName>
</protein>
<evidence type="ECO:0000313" key="1">
    <source>
        <dbReference type="EMBL" id="MDX8045303.1"/>
    </source>
</evidence>
<name>A0ACC6M330_9BACI</name>